<dbReference type="CDD" id="cd00154">
    <property type="entry name" value="Rab"/>
    <property type="match status" value="1"/>
</dbReference>
<dbReference type="Proteomes" id="UP000085678">
    <property type="component" value="Unplaced"/>
</dbReference>
<dbReference type="PANTHER" id="PTHR47977">
    <property type="entry name" value="RAS-RELATED PROTEIN RAB"/>
    <property type="match status" value="1"/>
</dbReference>
<dbReference type="AlphaFoldDB" id="A0A1S3HU24"/>
<dbReference type="SMART" id="SM00174">
    <property type="entry name" value="RHO"/>
    <property type="match status" value="1"/>
</dbReference>
<dbReference type="PROSITE" id="PS51419">
    <property type="entry name" value="RAB"/>
    <property type="match status" value="1"/>
</dbReference>
<dbReference type="Gene3D" id="3.40.50.300">
    <property type="entry name" value="P-loop containing nucleotide triphosphate hydrolases"/>
    <property type="match status" value="1"/>
</dbReference>
<accession>A0A1S3HU24</accession>
<dbReference type="STRING" id="7574.A0A1S3HU24"/>
<feature type="transmembrane region" description="Helical" evidence="3">
    <location>
        <begin position="49"/>
        <end position="71"/>
    </location>
</feature>
<evidence type="ECO:0000256" key="2">
    <source>
        <dbReference type="ARBA" id="ARBA00023134"/>
    </source>
</evidence>
<dbReference type="SMART" id="SM00175">
    <property type="entry name" value="RAB"/>
    <property type="match status" value="1"/>
</dbReference>
<evidence type="ECO:0000256" key="3">
    <source>
        <dbReference type="SAM" id="Phobius"/>
    </source>
</evidence>
<keyword evidence="3" id="KW-1133">Transmembrane helix</keyword>
<gene>
    <name evidence="5" type="primary">LOC106158187</name>
</gene>
<evidence type="ECO:0000256" key="1">
    <source>
        <dbReference type="ARBA" id="ARBA00022741"/>
    </source>
</evidence>
<dbReference type="PRINTS" id="PR00449">
    <property type="entry name" value="RASTRNSFRMNG"/>
</dbReference>
<organism evidence="4 5">
    <name type="scientific">Lingula anatina</name>
    <name type="common">Brachiopod</name>
    <name type="synonym">Lingula unguis</name>
    <dbReference type="NCBI Taxonomy" id="7574"/>
    <lineage>
        <taxon>Eukaryota</taxon>
        <taxon>Metazoa</taxon>
        <taxon>Spiralia</taxon>
        <taxon>Lophotrochozoa</taxon>
        <taxon>Brachiopoda</taxon>
        <taxon>Linguliformea</taxon>
        <taxon>Lingulata</taxon>
        <taxon>Lingulida</taxon>
        <taxon>Linguloidea</taxon>
        <taxon>Lingulidae</taxon>
        <taxon>Lingula</taxon>
    </lineage>
</organism>
<protein>
    <submittedName>
        <fullName evidence="5">Ras-related protein SEC4</fullName>
    </submittedName>
</protein>
<dbReference type="GO" id="GO:0005525">
    <property type="term" value="F:GTP binding"/>
    <property type="evidence" value="ECO:0007669"/>
    <property type="project" value="UniProtKB-KW"/>
</dbReference>
<dbReference type="KEGG" id="lak:106158187"/>
<evidence type="ECO:0000313" key="4">
    <source>
        <dbReference type="Proteomes" id="UP000085678"/>
    </source>
</evidence>
<evidence type="ECO:0000313" key="5">
    <source>
        <dbReference type="RefSeq" id="XP_013389542.1"/>
    </source>
</evidence>
<dbReference type="RefSeq" id="XP_013389542.1">
    <property type="nucleotide sequence ID" value="XM_013534088.1"/>
</dbReference>
<dbReference type="Pfam" id="PF00071">
    <property type="entry name" value="Ras"/>
    <property type="match status" value="1"/>
</dbReference>
<keyword evidence="4" id="KW-1185">Reference proteome</keyword>
<name>A0A1S3HU24_LINAN</name>
<dbReference type="SMART" id="SM00173">
    <property type="entry name" value="RAS"/>
    <property type="match status" value="1"/>
</dbReference>
<dbReference type="InterPro" id="IPR050227">
    <property type="entry name" value="Rab"/>
</dbReference>
<reference evidence="5" key="1">
    <citation type="submission" date="2025-08" db="UniProtKB">
        <authorList>
            <consortium name="RefSeq"/>
        </authorList>
    </citation>
    <scope>IDENTIFICATION</scope>
    <source>
        <tissue evidence="5">Gonads</tissue>
    </source>
</reference>
<keyword evidence="2" id="KW-0342">GTP-binding</keyword>
<keyword evidence="1" id="KW-0547">Nucleotide-binding</keyword>
<keyword evidence="3" id="KW-0812">Transmembrane</keyword>
<dbReference type="InterPro" id="IPR001806">
    <property type="entry name" value="Small_GTPase"/>
</dbReference>
<proteinExistence type="predicted"/>
<keyword evidence="3" id="KW-0472">Membrane</keyword>
<dbReference type="InParanoid" id="A0A1S3HU24"/>
<dbReference type="FunFam" id="3.40.50.300:FF:001447">
    <property type="entry name" value="Ras-related protein Rab-1B"/>
    <property type="match status" value="1"/>
</dbReference>
<sequence length="326" mass="36584">MAGFCCKAARAIGLECFGIVLVIVITVLWILCWSNVLPVLPDNIKNVQAYAALASSLFSIPSTLVAIFLALRSKKKLKILRLRDGERQLLIQEVVKENGETLEEIRANNQALFLQLEHAVMQNKEIMRMLQSPHAPIEVTKKCPSYEHGSAAPNLRFRLLLVGDSGTGKTCLNDRWVKKSYKPRYIATIGVDFTLSTVRTTIGIVQLQSFDTPGQESFRNMTKLYYKDNASCAIVFDVSNACTYAGAKRWYADIKSERTGEDAFIAFIGNKTDLQWDPELPSREEIEQELEHPCFFVSAKTGENVDYTFGMLTLAAVVKTKLLHHN</sequence>
<dbReference type="NCBIfam" id="TIGR00231">
    <property type="entry name" value="small_GTP"/>
    <property type="match status" value="1"/>
</dbReference>
<dbReference type="InterPro" id="IPR027417">
    <property type="entry name" value="P-loop_NTPase"/>
</dbReference>
<dbReference type="SUPFAM" id="SSF52540">
    <property type="entry name" value="P-loop containing nucleoside triphosphate hydrolases"/>
    <property type="match status" value="1"/>
</dbReference>
<dbReference type="InterPro" id="IPR005225">
    <property type="entry name" value="Small_GTP-bd"/>
</dbReference>
<dbReference type="GO" id="GO:0003924">
    <property type="term" value="F:GTPase activity"/>
    <property type="evidence" value="ECO:0007669"/>
    <property type="project" value="InterPro"/>
</dbReference>
<dbReference type="GeneID" id="106158187"/>
<feature type="transmembrane region" description="Helical" evidence="3">
    <location>
        <begin position="12"/>
        <end position="37"/>
    </location>
</feature>